<evidence type="ECO:0000313" key="1">
    <source>
        <dbReference type="EMBL" id="ACQ67605.1"/>
    </source>
</evidence>
<protein>
    <submittedName>
        <fullName evidence="1">Uncharacterized protein</fullName>
    </submittedName>
</protein>
<organism evidence="1 2">
    <name type="scientific">Hamiltonella defensa subsp. Acyrthosiphon pisum (strain 5AT)</name>
    <dbReference type="NCBI Taxonomy" id="572265"/>
    <lineage>
        <taxon>Bacteria</taxon>
        <taxon>Pseudomonadati</taxon>
        <taxon>Pseudomonadota</taxon>
        <taxon>Gammaproteobacteria</taxon>
        <taxon>Enterobacterales</taxon>
        <taxon>Enterobacteriaceae</taxon>
        <taxon>aphid secondary symbionts</taxon>
        <taxon>Candidatus Williamhamiltonella</taxon>
    </lineage>
</organism>
<dbReference type="EMBL" id="CP001277">
    <property type="protein sequence ID" value="ACQ67605.1"/>
    <property type="molecule type" value="Genomic_DNA"/>
</dbReference>
<gene>
    <name evidence="1" type="ordered locus">HDEF_0886</name>
</gene>
<accession>C4K4W2</accession>
<evidence type="ECO:0000313" key="2">
    <source>
        <dbReference type="Proteomes" id="UP000002334"/>
    </source>
</evidence>
<dbReference type="KEGG" id="hde:HDEF_0886"/>
<sequence length="31" mass="3447">MMTVKKKDPHSDIKGGKCVVVIEQYIEEAAV</sequence>
<dbReference type="Proteomes" id="UP000002334">
    <property type="component" value="Chromosome"/>
</dbReference>
<dbReference type="STRING" id="572265.HDEF_0886"/>
<proteinExistence type="predicted"/>
<reference evidence="1 2" key="1">
    <citation type="journal article" date="2009" name="Proc. Natl. Acad. Sci. U.S.A.">
        <title>Hamiltonella defensa, genome evolution of protective bacterial endosymbiont from pathogenic ancestors.</title>
        <authorList>
            <person name="Degnan P.H."/>
            <person name="Yu Y."/>
            <person name="Sisneros N."/>
            <person name="Wing R.A."/>
            <person name="Moran N.A."/>
        </authorList>
    </citation>
    <scope>NUCLEOTIDE SEQUENCE [LARGE SCALE GENOMIC DNA]</scope>
    <source>
        <strain evidence="2">5AT</strain>
    </source>
</reference>
<name>C4K4W2_HAMD5</name>
<keyword evidence="2" id="KW-1185">Reference proteome</keyword>
<dbReference type="AlphaFoldDB" id="C4K4W2"/>
<dbReference type="HOGENOM" id="CLU_3396864_0_0_6"/>